<dbReference type="Gene3D" id="3.10.100.10">
    <property type="entry name" value="Mannose-Binding Protein A, subunit A"/>
    <property type="match status" value="1"/>
</dbReference>
<dbReference type="CDD" id="cd00037">
    <property type="entry name" value="CLECT"/>
    <property type="match status" value="1"/>
</dbReference>
<organism evidence="3 4">
    <name type="scientific">Acanthochromis polyacanthus</name>
    <name type="common">spiny chromis</name>
    <dbReference type="NCBI Taxonomy" id="80966"/>
    <lineage>
        <taxon>Eukaryota</taxon>
        <taxon>Metazoa</taxon>
        <taxon>Chordata</taxon>
        <taxon>Craniata</taxon>
        <taxon>Vertebrata</taxon>
        <taxon>Euteleostomi</taxon>
        <taxon>Actinopterygii</taxon>
        <taxon>Neopterygii</taxon>
        <taxon>Teleostei</taxon>
        <taxon>Neoteleostei</taxon>
        <taxon>Acanthomorphata</taxon>
        <taxon>Ovalentaria</taxon>
        <taxon>Pomacentridae</taxon>
        <taxon>Acanthochromis</taxon>
    </lineage>
</organism>
<evidence type="ECO:0000256" key="1">
    <source>
        <dbReference type="ARBA" id="ARBA00023157"/>
    </source>
</evidence>
<dbReference type="Pfam" id="PF00059">
    <property type="entry name" value="Lectin_C"/>
    <property type="match status" value="1"/>
</dbReference>
<feature type="domain" description="C-type lectin" evidence="2">
    <location>
        <begin position="38"/>
        <end position="156"/>
    </location>
</feature>
<dbReference type="FunCoup" id="A0A3Q1FG15">
    <property type="interactions" value="823"/>
</dbReference>
<dbReference type="SUPFAM" id="SSF56436">
    <property type="entry name" value="C-type lectin-like"/>
    <property type="match status" value="1"/>
</dbReference>
<dbReference type="Proteomes" id="UP000257200">
    <property type="component" value="Unplaced"/>
</dbReference>
<keyword evidence="4" id="KW-1185">Reference proteome</keyword>
<name>A0A3Q1FG15_9TELE</name>
<dbReference type="PRINTS" id="PR01504">
    <property type="entry name" value="PNCREATITSAP"/>
</dbReference>
<dbReference type="InterPro" id="IPR018378">
    <property type="entry name" value="C-type_lectin_CS"/>
</dbReference>
<dbReference type="InterPro" id="IPR016187">
    <property type="entry name" value="CTDL_fold"/>
</dbReference>
<keyword evidence="1" id="KW-1015">Disulfide bond</keyword>
<dbReference type="InParanoid" id="A0A3Q1FG15"/>
<dbReference type="InterPro" id="IPR050111">
    <property type="entry name" value="C-type_lectin/snaclec_domain"/>
</dbReference>
<evidence type="ECO:0000259" key="2">
    <source>
        <dbReference type="PROSITE" id="PS50041"/>
    </source>
</evidence>
<dbReference type="AlphaFoldDB" id="A0A3Q1FG15"/>
<dbReference type="PROSITE" id="PS50041">
    <property type="entry name" value="C_TYPE_LECTIN_2"/>
    <property type="match status" value="1"/>
</dbReference>
<dbReference type="PANTHER" id="PTHR22803">
    <property type="entry name" value="MANNOSE, PHOSPHOLIPASE, LECTIN RECEPTOR RELATED"/>
    <property type="match status" value="1"/>
</dbReference>
<dbReference type="GeneTree" id="ENSGT00940000162818"/>
<dbReference type="Ensembl" id="ENSAPOT00000024886.1">
    <property type="protein sequence ID" value="ENSAPOP00000016018.1"/>
    <property type="gene ID" value="ENSAPOG00000019087.1"/>
</dbReference>
<evidence type="ECO:0000313" key="3">
    <source>
        <dbReference type="Ensembl" id="ENSAPOP00000016018.1"/>
    </source>
</evidence>
<dbReference type="InterPro" id="IPR016186">
    <property type="entry name" value="C-type_lectin-like/link_sf"/>
</dbReference>
<dbReference type="STRING" id="80966.ENSAPOP00000016018"/>
<dbReference type="PROSITE" id="PS00615">
    <property type="entry name" value="C_TYPE_LECTIN_1"/>
    <property type="match status" value="1"/>
</dbReference>
<reference evidence="3" key="2">
    <citation type="submission" date="2025-09" db="UniProtKB">
        <authorList>
            <consortium name="Ensembl"/>
        </authorList>
    </citation>
    <scope>IDENTIFICATION</scope>
</reference>
<dbReference type="SMART" id="SM00034">
    <property type="entry name" value="CLECT"/>
    <property type="match status" value="1"/>
</dbReference>
<proteinExistence type="predicted"/>
<protein>
    <recommendedName>
        <fullName evidence="2">C-type lectin domain-containing protein</fullName>
    </recommendedName>
</protein>
<reference evidence="3" key="1">
    <citation type="submission" date="2025-08" db="UniProtKB">
        <authorList>
            <consortium name="Ensembl"/>
        </authorList>
    </citation>
    <scope>IDENTIFICATION</scope>
</reference>
<dbReference type="InterPro" id="IPR001304">
    <property type="entry name" value="C-type_lectin-like"/>
</dbReference>
<evidence type="ECO:0000313" key="4">
    <source>
        <dbReference type="Proteomes" id="UP000257200"/>
    </source>
</evidence>
<accession>A0A3Q1FG15</accession>
<sequence>DAAFVPLTVFSTSIHLGGQMSSWLKLQRRGCPTSWYSFNGRCYKYISSPKTWFGAQVHCASQGANLVSIHTSHEQNFVTALISSFDYSARPTWIGFSDTSQEGRWTWSDGASVNYVFWTAGQPNGGTRENCGVINWGSSFSWSDLSCSYSYPSVCRLMIFHV</sequence>